<evidence type="ECO:0000256" key="9">
    <source>
        <dbReference type="ARBA" id="ARBA00023237"/>
    </source>
</evidence>
<evidence type="ECO:0000313" key="14">
    <source>
        <dbReference type="EMBL" id="MDK3074705.1"/>
    </source>
</evidence>
<protein>
    <submittedName>
        <fullName evidence="14">TonB-dependent receptor</fullName>
    </submittedName>
</protein>
<evidence type="ECO:0000256" key="8">
    <source>
        <dbReference type="ARBA" id="ARBA00023170"/>
    </source>
</evidence>
<dbReference type="PROSITE" id="PS52016">
    <property type="entry name" value="TONB_DEPENDENT_REC_3"/>
    <property type="match status" value="1"/>
</dbReference>
<evidence type="ECO:0000259" key="12">
    <source>
        <dbReference type="Pfam" id="PF00593"/>
    </source>
</evidence>
<dbReference type="InterPro" id="IPR039426">
    <property type="entry name" value="TonB-dep_rcpt-like"/>
</dbReference>
<dbReference type="CDD" id="cd01347">
    <property type="entry name" value="ligand_gated_channel"/>
    <property type="match status" value="1"/>
</dbReference>
<keyword evidence="5" id="KW-0732">Signal</keyword>
<proteinExistence type="inferred from homology"/>
<evidence type="ECO:0000256" key="10">
    <source>
        <dbReference type="PROSITE-ProRule" id="PRU01360"/>
    </source>
</evidence>
<dbReference type="Pfam" id="PF00593">
    <property type="entry name" value="TonB_dep_Rec_b-barrel"/>
    <property type="match status" value="1"/>
</dbReference>
<evidence type="ECO:0000256" key="7">
    <source>
        <dbReference type="ARBA" id="ARBA00023136"/>
    </source>
</evidence>
<keyword evidence="2 10" id="KW-0813">Transport</keyword>
<dbReference type="InterPro" id="IPR000531">
    <property type="entry name" value="Beta-barrel_TonB"/>
</dbReference>
<dbReference type="InterPro" id="IPR037066">
    <property type="entry name" value="Plug_dom_sf"/>
</dbReference>
<comment type="subcellular location">
    <subcellularLocation>
        <location evidence="1 10">Cell outer membrane</location>
        <topology evidence="1 10">Multi-pass membrane protein</topology>
    </subcellularLocation>
</comment>
<reference evidence="14 15" key="1">
    <citation type="submission" date="2023-05" db="EMBL/GenBank/DDBJ databases">
        <title>Sedimentitalea sp. nov. JM2-8.</title>
        <authorList>
            <person name="Huang J."/>
        </authorList>
    </citation>
    <scope>NUCLEOTIDE SEQUENCE [LARGE SCALE GENOMIC DNA]</scope>
    <source>
        <strain evidence="14 15">JM2-8</strain>
    </source>
</reference>
<evidence type="ECO:0000256" key="11">
    <source>
        <dbReference type="RuleBase" id="RU003357"/>
    </source>
</evidence>
<keyword evidence="3 10" id="KW-1134">Transmembrane beta strand</keyword>
<comment type="caution">
    <text evidence="14">The sequence shown here is derived from an EMBL/GenBank/DDBJ whole genome shotgun (WGS) entry which is preliminary data.</text>
</comment>
<dbReference type="InterPro" id="IPR036942">
    <property type="entry name" value="Beta-barrel_TonB_sf"/>
</dbReference>
<keyword evidence="6 11" id="KW-0798">TonB box</keyword>
<evidence type="ECO:0000256" key="6">
    <source>
        <dbReference type="ARBA" id="ARBA00023077"/>
    </source>
</evidence>
<dbReference type="Gene3D" id="2.40.170.20">
    <property type="entry name" value="TonB-dependent receptor, beta-barrel domain"/>
    <property type="match status" value="1"/>
</dbReference>
<keyword evidence="4 10" id="KW-0812">Transmembrane</keyword>
<comment type="similarity">
    <text evidence="10 11">Belongs to the TonB-dependent receptor family.</text>
</comment>
<dbReference type="Gene3D" id="2.170.130.10">
    <property type="entry name" value="TonB-dependent receptor, plug domain"/>
    <property type="match status" value="1"/>
</dbReference>
<dbReference type="PANTHER" id="PTHR30069">
    <property type="entry name" value="TONB-DEPENDENT OUTER MEMBRANE RECEPTOR"/>
    <property type="match status" value="1"/>
</dbReference>
<evidence type="ECO:0000256" key="5">
    <source>
        <dbReference type="ARBA" id="ARBA00022729"/>
    </source>
</evidence>
<feature type="domain" description="TonB-dependent receptor-like beta-barrel" evidence="12">
    <location>
        <begin position="171"/>
        <end position="596"/>
    </location>
</feature>
<accession>A0ABT7FI83</accession>
<dbReference type="RefSeq" id="WP_284486635.1">
    <property type="nucleotide sequence ID" value="NZ_JASNJE010000023.1"/>
</dbReference>
<feature type="domain" description="TonB-dependent receptor plug" evidence="13">
    <location>
        <begin position="46"/>
        <end position="145"/>
    </location>
</feature>
<dbReference type="Pfam" id="PF07715">
    <property type="entry name" value="Plug"/>
    <property type="match status" value="1"/>
</dbReference>
<keyword evidence="8 14" id="KW-0675">Receptor</keyword>
<dbReference type="EMBL" id="JASNJE010000023">
    <property type="protein sequence ID" value="MDK3074705.1"/>
    <property type="molecule type" value="Genomic_DNA"/>
</dbReference>
<dbReference type="PANTHER" id="PTHR30069:SF29">
    <property type="entry name" value="HEMOGLOBIN AND HEMOGLOBIN-HAPTOGLOBIN-BINDING PROTEIN 1-RELATED"/>
    <property type="match status" value="1"/>
</dbReference>
<gene>
    <name evidence="14" type="ORF">QO034_16560</name>
</gene>
<sequence length="622" mass="67941">MTRSIHLATVAAATLCAQPAISQTPFELDEIVVSGGFTPIEEQRYGRSATVLTAEDIENGGFITVKEALRTVPGVSVSGTGDNLTQVRIRGAEANHTLILIDGVQASAGDNEYVLSGLETANIERIEVLRGPQSVFYGSNASAGVINIITKKGNLGTEFGGTVEAGDGYAATARYSFRTDRGGLALGLSRLDDDGYDYSGSNGEDDGIRRSTINLTGDYNVTEQITLGFTLRASDEDSDFDETNFLAMDPADYVIDDPDQTSERQERQGSLYAEFDALDGRLIQRLTFEGSDFETSTNGGDPTKADRKAAKYLLSYGLDGQMVSDTDHLLNVLLEWEEDSSSTNSEYRRETNSVAMEYRGALENGLNLQGGLRYDDNKTFEDDVVWTLAASYTFAQSGVRLHTSAGTGSVNPSYFELFADSFGFVGNPNLKPEKNESFDIGVDVPFWGDRGSIGLTYFYDNLTDEITAVFDPVSGNSTFINEDGKSNRRGVELSGSLQATDSLNLQLDYTYLRARNPDGSIEIRRPKHELSLSATQEFLAGRGQVTADLRYVAGNYDTQFFGNFDTKELPDYVTVDLSAQYELTDAVQLTGRIVNLFDETYSDTWGYATRGRTAYVGLRAAF</sequence>
<evidence type="ECO:0000256" key="1">
    <source>
        <dbReference type="ARBA" id="ARBA00004571"/>
    </source>
</evidence>
<name>A0ABT7FI83_9RHOB</name>
<dbReference type="InterPro" id="IPR012910">
    <property type="entry name" value="Plug_dom"/>
</dbReference>
<evidence type="ECO:0000256" key="3">
    <source>
        <dbReference type="ARBA" id="ARBA00022452"/>
    </source>
</evidence>
<dbReference type="Proteomes" id="UP001227126">
    <property type="component" value="Unassembled WGS sequence"/>
</dbReference>
<keyword evidence="7 10" id="KW-0472">Membrane</keyword>
<keyword evidence="9 10" id="KW-0998">Cell outer membrane</keyword>
<evidence type="ECO:0000256" key="2">
    <source>
        <dbReference type="ARBA" id="ARBA00022448"/>
    </source>
</evidence>
<evidence type="ECO:0000259" key="13">
    <source>
        <dbReference type="Pfam" id="PF07715"/>
    </source>
</evidence>
<evidence type="ECO:0000256" key="4">
    <source>
        <dbReference type="ARBA" id="ARBA00022692"/>
    </source>
</evidence>
<dbReference type="SUPFAM" id="SSF56935">
    <property type="entry name" value="Porins"/>
    <property type="match status" value="1"/>
</dbReference>
<keyword evidence="15" id="KW-1185">Reference proteome</keyword>
<organism evidence="14 15">
    <name type="scientific">Sedimentitalea xiamensis</name>
    <dbReference type="NCBI Taxonomy" id="3050037"/>
    <lineage>
        <taxon>Bacteria</taxon>
        <taxon>Pseudomonadati</taxon>
        <taxon>Pseudomonadota</taxon>
        <taxon>Alphaproteobacteria</taxon>
        <taxon>Rhodobacterales</taxon>
        <taxon>Paracoccaceae</taxon>
        <taxon>Sedimentitalea</taxon>
    </lineage>
</organism>
<evidence type="ECO:0000313" key="15">
    <source>
        <dbReference type="Proteomes" id="UP001227126"/>
    </source>
</evidence>